<reference evidence="1 2" key="1">
    <citation type="submission" date="2014-04" db="EMBL/GenBank/DDBJ databases">
        <title>A comprehensive comparison of genomes of Erythrobacter spp. Strains.</title>
        <authorList>
            <person name="Zheng Q."/>
        </authorList>
    </citation>
    <scope>NUCLEOTIDE SEQUENCE [LARGE SCALE GENOMIC DNA]</scope>
    <source>
        <strain evidence="1 2">DSM 8509</strain>
    </source>
</reference>
<keyword evidence="2" id="KW-1185">Reference proteome</keyword>
<dbReference type="OrthoDB" id="9808602at2"/>
<sequence length="152" mass="16718">MLATQTLVPLYFTIALYNRTYGMRALTDWGFAVRKTLTAFDLSAAPLNFVAFYTKSNAQFSRSSVTFGLALTALLLVVLRRLVPLAIERFWQGCVRIELIIEYGGLSFALAGVTAVSADKYDLDPSSHYPLSLHARPAGPCCSSRRASMARS</sequence>
<dbReference type="EMBL" id="JMIX01000005">
    <property type="protein sequence ID" value="KEO96444.1"/>
    <property type="molecule type" value="Genomic_DNA"/>
</dbReference>
<gene>
    <name evidence="1" type="ORF">EH32_09440</name>
</gene>
<organism evidence="1 2">
    <name type="scientific">Erythrobacter litoralis</name>
    <dbReference type="NCBI Taxonomy" id="39960"/>
    <lineage>
        <taxon>Bacteria</taxon>
        <taxon>Pseudomonadati</taxon>
        <taxon>Pseudomonadota</taxon>
        <taxon>Alphaproteobacteria</taxon>
        <taxon>Sphingomonadales</taxon>
        <taxon>Erythrobacteraceae</taxon>
        <taxon>Erythrobacter/Porphyrobacter group</taxon>
        <taxon>Erythrobacter</taxon>
    </lineage>
</organism>
<dbReference type="PATRIC" id="fig|39960.10.peg.3042"/>
<accession>A0A074MSF8</accession>
<protein>
    <submittedName>
        <fullName evidence="1">Uncharacterized protein</fullName>
    </submittedName>
</protein>
<name>A0A074MSF8_9SPHN</name>
<evidence type="ECO:0000313" key="2">
    <source>
        <dbReference type="Proteomes" id="UP000027866"/>
    </source>
</evidence>
<comment type="caution">
    <text evidence="1">The sequence shown here is derived from an EMBL/GenBank/DDBJ whole genome shotgun (WGS) entry which is preliminary data.</text>
</comment>
<evidence type="ECO:0000313" key="1">
    <source>
        <dbReference type="EMBL" id="KEO96444.1"/>
    </source>
</evidence>
<dbReference type="RefSeq" id="WP_150132496.1">
    <property type="nucleotide sequence ID" value="NZ_CP017057.1"/>
</dbReference>
<dbReference type="AlphaFoldDB" id="A0A074MSF8"/>
<proteinExistence type="predicted"/>
<dbReference type="Proteomes" id="UP000027866">
    <property type="component" value="Unassembled WGS sequence"/>
</dbReference>
<dbReference type="KEGG" id="elq:Ga0102493_11790"/>